<dbReference type="RefSeq" id="WP_125434871.1">
    <property type="nucleotide sequence ID" value="NZ_RWIU01000001.1"/>
</dbReference>
<keyword evidence="1" id="KW-0812">Transmembrane</keyword>
<dbReference type="Proteomes" id="UP000270291">
    <property type="component" value="Unassembled WGS sequence"/>
</dbReference>
<comment type="caution">
    <text evidence="2">The sequence shown here is derived from an EMBL/GenBank/DDBJ whole genome shotgun (WGS) entry which is preliminary data.</text>
</comment>
<organism evidence="2 3">
    <name type="scientific">Hymenobacter perfusus</name>
    <dbReference type="NCBI Taxonomy" id="1236770"/>
    <lineage>
        <taxon>Bacteria</taxon>
        <taxon>Pseudomonadati</taxon>
        <taxon>Bacteroidota</taxon>
        <taxon>Cytophagia</taxon>
        <taxon>Cytophagales</taxon>
        <taxon>Hymenobacteraceae</taxon>
        <taxon>Hymenobacter</taxon>
    </lineage>
</organism>
<keyword evidence="1" id="KW-0472">Membrane</keyword>
<feature type="transmembrane region" description="Helical" evidence="1">
    <location>
        <begin position="59"/>
        <end position="77"/>
    </location>
</feature>
<dbReference type="AlphaFoldDB" id="A0A3R9NF64"/>
<reference evidence="2 3" key="1">
    <citation type="submission" date="2018-12" db="EMBL/GenBank/DDBJ databases">
        <authorList>
            <person name="Feng G."/>
            <person name="Zhu H."/>
        </authorList>
    </citation>
    <scope>NUCLEOTIDE SEQUENCE [LARGE SCALE GENOMIC DNA]</scope>
    <source>
        <strain evidence="2 3">LMG 26000</strain>
    </source>
</reference>
<name>A0A3R9NF64_9BACT</name>
<proteinExistence type="predicted"/>
<keyword evidence="1" id="KW-1133">Transmembrane helix</keyword>
<protein>
    <submittedName>
        <fullName evidence="2">Uncharacterized protein</fullName>
    </submittedName>
</protein>
<evidence type="ECO:0000256" key="1">
    <source>
        <dbReference type="SAM" id="Phobius"/>
    </source>
</evidence>
<accession>A0A3R9NF64</accession>
<evidence type="ECO:0000313" key="3">
    <source>
        <dbReference type="Proteomes" id="UP000270291"/>
    </source>
</evidence>
<gene>
    <name evidence="2" type="ORF">EI293_01055</name>
</gene>
<feature type="transmembrane region" description="Helical" evidence="1">
    <location>
        <begin position="97"/>
        <end position="121"/>
    </location>
</feature>
<evidence type="ECO:0000313" key="2">
    <source>
        <dbReference type="EMBL" id="RSK45792.1"/>
    </source>
</evidence>
<dbReference type="EMBL" id="RWIU01000001">
    <property type="protein sequence ID" value="RSK45792.1"/>
    <property type="molecule type" value="Genomic_DNA"/>
</dbReference>
<keyword evidence="3" id="KW-1185">Reference proteome</keyword>
<feature type="transmembrane region" description="Helical" evidence="1">
    <location>
        <begin position="30"/>
        <end position="47"/>
    </location>
</feature>
<sequence>MAPVSWLDEAAARLWRFGCHTVLPAVPRRGWLVVGLFWVGLLNLGFVREIWPHYPQAEGWFWGLLLGCGLLLPWQLAATARQVSQVVGGGWQLLWQLLAWLGYAAAVLVSIPALIGFMLCLMKVFR</sequence>